<name>A0A0K0XZZ9_9GAMM</name>
<dbReference type="Proteomes" id="UP000066624">
    <property type="component" value="Chromosome"/>
</dbReference>
<accession>A0A0K0XZZ9</accession>
<proteinExistence type="predicted"/>
<dbReference type="STRING" id="1579979.WM2015_2907"/>
<protein>
    <submittedName>
        <fullName evidence="1">Uncharacterized protein</fullName>
    </submittedName>
</protein>
<dbReference type="EMBL" id="CP012154">
    <property type="protein sequence ID" value="AKS43264.1"/>
    <property type="molecule type" value="Genomic_DNA"/>
</dbReference>
<organism evidence="1 2">
    <name type="scientific">Wenzhouxiangella marina</name>
    <dbReference type="NCBI Taxonomy" id="1579979"/>
    <lineage>
        <taxon>Bacteria</taxon>
        <taxon>Pseudomonadati</taxon>
        <taxon>Pseudomonadota</taxon>
        <taxon>Gammaproteobacteria</taxon>
        <taxon>Chromatiales</taxon>
        <taxon>Wenzhouxiangellaceae</taxon>
        <taxon>Wenzhouxiangella</taxon>
    </lineage>
</organism>
<gene>
    <name evidence="1" type="ORF">WM2015_2907</name>
</gene>
<keyword evidence="2" id="KW-1185">Reference proteome</keyword>
<reference evidence="1 2" key="1">
    <citation type="submission" date="2015-07" db="EMBL/GenBank/DDBJ databases">
        <authorList>
            <person name="Noorani M."/>
        </authorList>
    </citation>
    <scope>NUCLEOTIDE SEQUENCE [LARGE SCALE GENOMIC DNA]</scope>
    <source>
        <strain evidence="1 2">KCTC 42284</strain>
    </source>
</reference>
<dbReference type="AlphaFoldDB" id="A0A0K0XZZ9"/>
<sequence>MTRSRGNPWQITGLILWRGGLVFTTAYAFYWGAWQFIRQFDWPWQLTTGAAITMAGAGLILASVVLERIEASRQEGSLLDD</sequence>
<evidence type="ECO:0000313" key="2">
    <source>
        <dbReference type="Proteomes" id="UP000066624"/>
    </source>
</evidence>
<evidence type="ECO:0000313" key="1">
    <source>
        <dbReference type="EMBL" id="AKS43264.1"/>
    </source>
</evidence>
<dbReference type="KEGG" id="wma:WM2015_2907"/>
<dbReference type="RefSeq" id="WP_049726763.1">
    <property type="nucleotide sequence ID" value="NZ_CP012154.1"/>
</dbReference>